<proteinExistence type="predicted"/>
<reference evidence="2 3" key="1">
    <citation type="submission" date="2024-01" db="EMBL/GenBank/DDBJ databases">
        <title>The complete chloroplast genome sequence of Lithospermum erythrorhizon: insights into the phylogenetic relationship among Boraginaceae species and the maternal lineages of purple gromwells.</title>
        <authorList>
            <person name="Okada T."/>
            <person name="Watanabe K."/>
        </authorList>
    </citation>
    <scope>NUCLEOTIDE SEQUENCE [LARGE SCALE GENOMIC DNA]</scope>
</reference>
<dbReference type="EMBL" id="BAABME010001261">
    <property type="protein sequence ID" value="GAA0148588.1"/>
    <property type="molecule type" value="Genomic_DNA"/>
</dbReference>
<dbReference type="Proteomes" id="UP001454036">
    <property type="component" value="Unassembled WGS sequence"/>
</dbReference>
<organism evidence="2 3">
    <name type="scientific">Lithospermum erythrorhizon</name>
    <name type="common">Purple gromwell</name>
    <name type="synonym">Lithospermum officinale var. erythrorhizon</name>
    <dbReference type="NCBI Taxonomy" id="34254"/>
    <lineage>
        <taxon>Eukaryota</taxon>
        <taxon>Viridiplantae</taxon>
        <taxon>Streptophyta</taxon>
        <taxon>Embryophyta</taxon>
        <taxon>Tracheophyta</taxon>
        <taxon>Spermatophyta</taxon>
        <taxon>Magnoliopsida</taxon>
        <taxon>eudicotyledons</taxon>
        <taxon>Gunneridae</taxon>
        <taxon>Pentapetalae</taxon>
        <taxon>asterids</taxon>
        <taxon>lamiids</taxon>
        <taxon>Boraginales</taxon>
        <taxon>Boraginaceae</taxon>
        <taxon>Boraginoideae</taxon>
        <taxon>Lithospermeae</taxon>
        <taxon>Lithospermum</taxon>
    </lineage>
</organism>
<evidence type="ECO:0000313" key="3">
    <source>
        <dbReference type="Proteomes" id="UP001454036"/>
    </source>
</evidence>
<feature type="compositionally biased region" description="Polar residues" evidence="1">
    <location>
        <begin position="203"/>
        <end position="216"/>
    </location>
</feature>
<feature type="compositionally biased region" description="Polar residues" evidence="1">
    <location>
        <begin position="381"/>
        <end position="403"/>
    </location>
</feature>
<feature type="compositionally biased region" description="Polar residues" evidence="1">
    <location>
        <begin position="444"/>
        <end position="460"/>
    </location>
</feature>
<comment type="caution">
    <text evidence="2">The sequence shown here is derived from an EMBL/GenBank/DDBJ whole genome shotgun (WGS) entry which is preliminary data.</text>
</comment>
<keyword evidence="3" id="KW-1185">Reference proteome</keyword>
<accession>A0AAV3PBW7</accession>
<feature type="compositionally biased region" description="Polar residues" evidence="1">
    <location>
        <begin position="487"/>
        <end position="519"/>
    </location>
</feature>
<dbReference type="AlphaFoldDB" id="A0AAV3PBW7"/>
<feature type="compositionally biased region" description="Polar residues" evidence="1">
    <location>
        <begin position="544"/>
        <end position="557"/>
    </location>
</feature>
<evidence type="ECO:0000256" key="1">
    <source>
        <dbReference type="SAM" id="MobiDB-lite"/>
    </source>
</evidence>
<evidence type="ECO:0008006" key="4">
    <source>
        <dbReference type="Google" id="ProtNLM"/>
    </source>
</evidence>
<feature type="region of interest" description="Disordered" evidence="1">
    <location>
        <begin position="373"/>
        <end position="408"/>
    </location>
</feature>
<sequence length="624" mass="69911">MNGNNKKVHATKISQQLHKNISERGPDTIQQVAAVPARGYITYSSHERIDHFGDGQFQTQRRYGSSTEDIMPRDYFGSYNNQANYSSNDYRSDDPVFDEFLSSLMKSFEGYGNPNIVGYRTEFAPPVGYYNDPYFTNMRNNRSAFTSTAQVHDTFSRPDSPSRRRASSLSPENGPWLPGPRASGGRYAEHQYAQPRFGPFDPTRQTKFNYPDSSVRINDVRPRTGWYAGPGKQRSEFGYNDHHCAPPDPTNQTQIPNTPPQRNSPHPVLSTRFEDGKLPNAGGHGYSPSGEVDYVRNSPNEGYNNYSYAPPAPMAPRDSLTNPEMETSWDIKVNTQPNTGEKISNMATGALNFAKKNLYPPPEMANRWQFSNQPKLEEKSSTNGSLDLGNTSQQTVPATQEGNTRPELYRISSQGKGTAFPEMAKTWLSKQLNTGEKNPHNETSDFPQPTQFPTSASQENENTRPEFSKSASRGKGNAFPEMAKSWFSKQPNTWGKNPHNETSGFPQPTQFPTPASQDDGNTRPEFSRSASRGNASPEMENRWEITNQPNNGETYSNALVRDSSRRSQVLPDSQERRNGSLEASNGSQINKQPNITEKISKFGALNRKSQFPALFSREKGNVRT</sequence>
<feature type="region of interest" description="Disordered" evidence="1">
    <location>
        <begin position="148"/>
        <end position="298"/>
    </location>
</feature>
<gene>
    <name evidence="2" type="ORF">LIER_07987</name>
</gene>
<name>A0AAV3PBW7_LITER</name>
<protein>
    <recommendedName>
        <fullName evidence="4">Enamelin</fullName>
    </recommendedName>
</protein>
<feature type="compositionally biased region" description="Basic and acidic residues" evidence="1">
    <location>
        <begin position="233"/>
        <end position="245"/>
    </location>
</feature>
<feature type="compositionally biased region" description="Polar residues" evidence="1">
    <location>
        <begin position="581"/>
        <end position="594"/>
    </location>
</feature>
<evidence type="ECO:0000313" key="2">
    <source>
        <dbReference type="EMBL" id="GAA0148588.1"/>
    </source>
</evidence>
<feature type="compositionally biased region" description="Low complexity" evidence="1">
    <location>
        <begin position="250"/>
        <end position="263"/>
    </location>
</feature>
<feature type="region of interest" description="Disordered" evidence="1">
    <location>
        <begin position="433"/>
        <end position="594"/>
    </location>
</feature>